<dbReference type="GO" id="GO:0046654">
    <property type="term" value="P:tetrahydrofolate biosynthetic process"/>
    <property type="evidence" value="ECO:0007669"/>
    <property type="project" value="UniProtKB-UniPathway"/>
</dbReference>
<dbReference type="EMBL" id="CP031023">
    <property type="protein sequence ID" value="AZA16326.1"/>
    <property type="molecule type" value="Genomic_DNA"/>
</dbReference>
<dbReference type="Pfam" id="PF00186">
    <property type="entry name" value="DHFR_1"/>
    <property type="match status" value="1"/>
</dbReference>
<gene>
    <name evidence="10" type="ORF">DQL93_07355</name>
    <name evidence="11" type="ORF">LOB85_09255</name>
</gene>
<dbReference type="CDD" id="cd00209">
    <property type="entry name" value="DHFR"/>
    <property type="match status" value="1"/>
</dbReference>
<dbReference type="PROSITE" id="PS00075">
    <property type="entry name" value="DHFR_1"/>
    <property type="match status" value="1"/>
</dbReference>
<comment type="function">
    <text evidence="7">Key enzyme in folate metabolism. Catalyzes an essential reaction for de novo glycine and purine synthesis, and for DNA precursor synthesis.</text>
</comment>
<dbReference type="PANTHER" id="PTHR48069:SF3">
    <property type="entry name" value="DIHYDROFOLATE REDUCTASE"/>
    <property type="match status" value="1"/>
</dbReference>
<dbReference type="RefSeq" id="WP_003617545.1">
    <property type="nucleotide sequence ID" value="NZ_BJLO01000080.1"/>
</dbReference>
<dbReference type="Proteomes" id="UP001200334">
    <property type="component" value="Unassembled WGS sequence"/>
</dbReference>
<evidence type="ECO:0000256" key="8">
    <source>
        <dbReference type="RuleBase" id="RU004474"/>
    </source>
</evidence>
<proteinExistence type="inferred from homology"/>
<evidence type="ECO:0000256" key="4">
    <source>
        <dbReference type="ARBA" id="ARBA00022563"/>
    </source>
</evidence>
<comment type="pathway">
    <text evidence="1 7">Cofactor biosynthesis; tetrahydrofolate biosynthesis; 5,6,7,8-tetrahydrofolate from 7,8-dihydrofolate: step 1/1.</text>
</comment>
<dbReference type="PIRSF" id="PIRSF000194">
    <property type="entry name" value="DHFR"/>
    <property type="match status" value="1"/>
</dbReference>
<dbReference type="EC" id="1.5.1.3" evidence="3 7"/>
<dbReference type="GO" id="GO:0046452">
    <property type="term" value="P:dihydrofolate metabolic process"/>
    <property type="evidence" value="ECO:0007669"/>
    <property type="project" value="TreeGrafter"/>
</dbReference>
<name>A0A061C9D1_LACDL</name>
<organism evidence="10">
    <name type="scientific">Lactobacillus delbrueckii subsp. lactis</name>
    <dbReference type="NCBI Taxonomy" id="29397"/>
    <lineage>
        <taxon>Bacteria</taxon>
        <taxon>Bacillati</taxon>
        <taxon>Bacillota</taxon>
        <taxon>Bacilli</taxon>
        <taxon>Lactobacillales</taxon>
        <taxon>Lactobacillaceae</taxon>
        <taxon>Lactobacillus</taxon>
    </lineage>
</organism>
<dbReference type="GO" id="GO:0005829">
    <property type="term" value="C:cytosol"/>
    <property type="evidence" value="ECO:0007669"/>
    <property type="project" value="TreeGrafter"/>
</dbReference>
<dbReference type="PANTHER" id="PTHR48069">
    <property type="entry name" value="DIHYDROFOLATE REDUCTASE"/>
    <property type="match status" value="1"/>
</dbReference>
<evidence type="ECO:0000313" key="10">
    <source>
        <dbReference type="EMBL" id="AZA16326.1"/>
    </source>
</evidence>
<dbReference type="PRINTS" id="PR00070">
    <property type="entry name" value="DHFR"/>
</dbReference>
<dbReference type="GO" id="GO:0004146">
    <property type="term" value="F:dihydrofolate reductase activity"/>
    <property type="evidence" value="ECO:0007669"/>
    <property type="project" value="UniProtKB-EC"/>
</dbReference>
<dbReference type="InterPro" id="IPR017925">
    <property type="entry name" value="DHFR_CS"/>
</dbReference>
<protein>
    <recommendedName>
        <fullName evidence="3 7">Dihydrofolate reductase</fullName>
        <ecNumber evidence="3 7">1.5.1.3</ecNumber>
    </recommendedName>
</protein>
<evidence type="ECO:0000256" key="6">
    <source>
        <dbReference type="ARBA" id="ARBA00023002"/>
    </source>
</evidence>
<comment type="similarity">
    <text evidence="2 7 8">Belongs to the dihydrofolate reductase family.</text>
</comment>
<feature type="domain" description="DHFR" evidence="9">
    <location>
        <begin position="1"/>
        <end position="160"/>
    </location>
</feature>
<evidence type="ECO:0000256" key="2">
    <source>
        <dbReference type="ARBA" id="ARBA00009539"/>
    </source>
</evidence>
<evidence type="ECO:0000256" key="1">
    <source>
        <dbReference type="ARBA" id="ARBA00004903"/>
    </source>
</evidence>
<evidence type="ECO:0000256" key="7">
    <source>
        <dbReference type="PIRNR" id="PIRNR000194"/>
    </source>
</evidence>
<evidence type="ECO:0000313" key="11">
    <source>
        <dbReference type="EMBL" id="MCD5564273.1"/>
    </source>
</evidence>
<keyword evidence="4 7" id="KW-0554">One-carbon metabolism</keyword>
<reference evidence="10" key="1">
    <citation type="submission" date="2018-07" db="EMBL/GenBank/DDBJ databases">
        <authorList>
            <person name="Somerville V."/>
        </authorList>
    </citation>
    <scope>NUCLEOTIDE SEQUENCE</scope>
    <source>
        <strain evidence="10">NWC_2_2</strain>
    </source>
</reference>
<accession>A0A061C9D1</accession>
<comment type="catalytic activity">
    <reaction evidence="7">
        <text>(6S)-5,6,7,8-tetrahydrofolate + NADP(+) = 7,8-dihydrofolate + NADPH + H(+)</text>
        <dbReference type="Rhea" id="RHEA:15009"/>
        <dbReference type="ChEBI" id="CHEBI:15378"/>
        <dbReference type="ChEBI" id="CHEBI:57451"/>
        <dbReference type="ChEBI" id="CHEBI:57453"/>
        <dbReference type="ChEBI" id="CHEBI:57783"/>
        <dbReference type="ChEBI" id="CHEBI:58349"/>
        <dbReference type="EC" id="1.5.1.3"/>
    </reaction>
</comment>
<dbReference type="InterPro" id="IPR001796">
    <property type="entry name" value="DHFR_dom"/>
</dbReference>
<evidence type="ECO:0000259" key="9">
    <source>
        <dbReference type="PROSITE" id="PS51330"/>
    </source>
</evidence>
<dbReference type="OrthoDB" id="9804315at2"/>
<dbReference type="EMBL" id="JAJNUY010000060">
    <property type="protein sequence ID" value="MCD5564273.1"/>
    <property type="molecule type" value="Genomic_DNA"/>
</dbReference>
<dbReference type="InterPro" id="IPR012259">
    <property type="entry name" value="DHFR"/>
</dbReference>
<evidence type="ECO:0000313" key="12">
    <source>
        <dbReference type="Proteomes" id="UP001200334"/>
    </source>
</evidence>
<dbReference type="SUPFAM" id="SSF53597">
    <property type="entry name" value="Dihydrofolate reductase-like"/>
    <property type="match status" value="1"/>
</dbReference>
<dbReference type="Gene3D" id="3.40.430.10">
    <property type="entry name" value="Dihydrofolate Reductase, subunit A"/>
    <property type="match status" value="1"/>
</dbReference>
<dbReference type="PROSITE" id="PS51330">
    <property type="entry name" value="DHFR_2"/>
    <property type="match status" value="1"/>
</dbReference>
<keyword evidence="6 7" id="KW-0560">Oxidoreductase</keyword>
<sequence length="162" mass="18145">MLSYVWAEDEKGAIGYQGRLPWHLPADLAHFKAKTMGHPMLMGRKTFESLPGLLPGRQHVVLSTRKLDLPAGVLQLKSEEEVSAWLKEQAGEVCVIGGSSLFALLADQVDKLEVTRIKGIFPADIYMPNLDWAAFALVKSEAHQADGKNKYDYVFETYLRKK</sequence>
<evidence type="ECO:0000256" key="3">
    <source>
        <dbReference type="ARBA" id="ARBA00012856"/>
    </source>
</evidence>
<dbReference type="GO" id="GO:0050661">
    <property type="term" value="F:NADP binding"/>
    <property type="evidence" value="ECO:0007669"/>
    <property type="project" value="InterPro"/>
</dbReference>
<reference evidence="11 12" key="2">
    <citation type="submission" date="2021-12" db="EMBL/GenBank/DDBJ databases">
        <title>Antimicrobial susceptibility of Lactobacillus delbrueckii subsp. lactis obtained from milk products and other habitats.</title>
        <authorList>
            <person name="Shani N."/>
        </authorList>
    </citation>
    <scope>NUCLEOTIDE SEQUENCE [LARGE SCALE GENOMIC DNA]</scope>
    <source>
        <strain evidence="11 12">FAM 21755</strain>
    </source>
</reference>
<dbReference type="AlphaFoldDB" id="A0A061C9D1"/>
<dbReference type="InterPro" id="IPR024072">
    <property type="entry name" value="DHFR-like_dom_sf"/>
</dbReference>
<evidence type="ECO:0000256" key="5">
    <source>
        <dbReference type="ARBA" id="ARBA00022857"/>
    </source>
</evidence>
<dbReference type="GO" id="GO:0046655">
    <property type="term" value="P:folic acid metabolic process"/>
    <property type="evidence" value="ECO:0007669"/>
    <property type="project" value="TreeGrafter"/>
</dbReference>
<keyword evidence="5 7" id="KW-0521">NADP</keyword>
<dbReference type="UniPathway" id="UPA00077">
    <property type="reaction ID" value="UER00158"/>
</dbReference>
<dbReference type="GO" id="GO:0006730">
    <property type="term" value="P:one-carbon metabolic process"/>
    <property type="evidence" value="ECO:0007669"/>
    <property type="project" value="UniProtKB-KW"/>
</dbReference>